<dbReference type="SUPFAM" id="SSF52172">
    <property type="entry name" value="CheY-like"/>
    <property type="match status" value="1"/>
</dbReference>
<dbReference type="SUPFAM" id="SSF46894">
    <property type="entry name" value="C-terminal effector domain of the bipartite response regulators"/>
    <property type="match status" value="1"/>
</dbReference>
<keyword evidence="4" id="KW-0238">DNA-binding</keyword>
<evidence type="ECO:0000256" key="1">
    <source>
        <dbReference type="ARBA" id="ARBA00022553"/>
    </source>
</evidence>
<accession>A0A3B0UL90</accession>
<reference evidence="8" key="1">
    <citation type="submission" date="2018-06" db="EMBL/GenBank/DDBJ databases">
        <authorList>
            <person name="Zhirakovskaya E."/>
        </authorList>
    </citation>
    <scope>NUCLEOTIDE SEQUENCE</scope>
</reference>
<dbReference type="Gene3D" id="6.10.250.690">
    <property type="match status" value="1"/>
</dbReference>
<dbReference type="GO" id="GO:0005829">
    <property type="term" value="C:cytosol"/>
    <property type="evidence" value="ECO:0007669"/>
    <property type="project" value="TreeGrafter"/>
</dbReference>
<evidence type="ECO:0000256" key="3">
    <source>
        <dbReference type="ARBA" id="ARBA00023015"/>
    </source>
</evidence>
<evidence type="ECO:0000259" key="6">
    <source>
        <dbReference type="PROSITE" id="PS50110"/>
    </source>
</evidence>
<feature type="domain" description="Response regulatory" evidence="6">
    <location>
        <begin position="4"/>
        <end position="117"/>
    </location>
</feature>
<dbReference type="InterPro" id="IPR039420">
    <property type="entry name" value="WalR-like"/>
</dbReference>
<evidence type="ECO:0000256" key="5">
    <source>
        <dbReference type="ARBA" id="ARBA00023163"/>
    </source>
</evidence>
<dbReference type="PANTHER" id="PTHR48111:SF40">
    <property type="entry name" value="PHOSPHATE REGULON TRANSCRIPTIONAL REGULATORY PROTEIN PHOB"/>
    <property type="match status" value="1"/>
</dbReference>
<keyword evidence="5" id="KW-0804">Transcription</keyword>
<dbReference type="InterPro" id="IPR001789">
    <property type="entry name" value="Sig_transdc_resp-reg_receiver"/>
</dbReference>
<feature type="domain" description="OmpR/PhoB-type" evidence="7">
    <location>
        <begin position="143"/>
        <end position="242"/>
    </location>
</feature>
<evidence type="ECO:0000313" key="8">
    <source>
        <dbReference type="EMBL" id="VAW29870.1"/>
    </source>
</evidence>
<name>A0A3B0UL90_9ZZZZ</name>
<dbReference type="FunFam" id="3.40.50.2300:FF:000001">
    <property type="entry name" value="DNA-binding response regulator PhoB"/>
    <property type="match status" value="1"/>
</dbReference>
<dbReference type="AlphaFoldDB" id="A0A3B0UL90"/>
<dbReference type="GO" id="GO:0006355">
    <property type="term" value="P:regulation of DNA-templated transcription"/>
    <property type="evidence" value="ECO:0007669"/>
    <property type="project" value="InterPro"/>
</dbReference>
<sequence>MENKILVVEDDNTLLEMLAYNLTRQGYEVVTAQNGRSALTLARQEKPSLIILDIMLPGIDGFEVCRILRKEFNFPILMLTARTEEVDKIVGLEVGADDYLTKPFSMRELLARVKALLRRVNLIRSEFIKETAVNDRNDLEKSIPTLTFANLAIDQNRREVRLNGEPIHLKPKEFDLILFLADHQGIALSRDLLLDRVWGWRYDVSSRTVDVHVRWLRQKIEENPSKARRIVTVRGVGYRFEG</sequence>
<evidence type="ECO:0000256" key="2">
    <source>
        <dbReference type="ARBA" id="ARBA00023012"/>
    </source>
</evidence>
<dbReference type="InterPro" id="IPR011006">
    <property type="entry name" value="CheY-like_superfamily"/>
</dbReference>
<dbReference type="PROSITE" id="PS51755">
    <property type="entry name" value="OMPR_PHOB"/>
    <property type="match status" value="1"/>
</dbReference>
<proteinExistence type="predicted"/>
<evidence type="ECO:0000256" key="4">
    <source>
        <dbReference type="ARBA" id="ARBA00023125"/>
    </source>
</evidence>
<protein>
    <submittedName>
        <fullName evidence="8">Phosphate regulon transcriptional regulatory protein PhoB (SphR)</fullName>
    </submittedName>
</protein>
<dbReference type="InterPro" id="IPR016032">
    <property type="entry name" value="Sig_transdc_resp-reg_C-effctor"/>
</dbReference>
<dbReference type="PANTHER" id="PTHR48111">
    <property type="entry name" value="REGULATOR OF RPOS"/>
    <property type="match status" value="1"/>
</dbReference>
<organism evidence="8">
    <name type="scientific">hydrothermal vent metagenome</name>
    <dbReference type="NCBI Taxonomy" id="652676"/>
    <lineage>
        <taxon>unclassified sequences</taxon>
        <taxon>metagenomes</taxon>
        <taxon>ecological metagenomes</taxon>
    </lineage>
</organism>
<dbReference type="GO" id="GO:0000156">
    <property type="term" value="F:phosphorelay response regulator activity"/>
    <property type="evidence" value="ECO:0007669"/>
    <property type="project" value="TreeGrafter"/>
</dbReference>
<dbReference type="InterPro" id="IPR036388">
    <property type="entry name" value="WH-like_DNA-bd_sf"/>
</dbReference>
<dbReference type="SMART" id="SM00448">
    <property type="entry name" value="REC"/>
    <property type="match status" value="1"/>
</dbReference>
<dbReference type="Pfam" id="PF00072">
    <property type="entry name" value="Response_reg"/>
    <property type="match status" value="1"/>
</dbReference>
<dbReference type="SMART" id="SM00862">
    <property type="entry name" value="Trans_reg_C"/>
    <property type="match status" value="1"/>
</dbReference>
<dbReference type="FunFam" id="1.10.10.10:FF:000018">
    <property type="entry name" value="DNA-binding response regulator ResD"/>
    <property type="match status" value="1"/>
</dbReference>
<dbReference type="GO" id="GO:0000976">
    <property type="term" value="F:transcription cis-regulatory region binding"/>
    <property type="evidence" value="ECO:0007669"/>
    <property type="project" value="TreeGrafter"/>
</dbReference>
<dbReference type="Pfam" id="PF00486">
    <property type="entry name" value="Trans_reg_C"/>
    <property type="match status" value="1"/>
</dbReference>
<keyword evidence="2" id="KW-0902">Two-component regulatory system</keyword>
<keyword evidence="3" id="KW-0805">Transcription regulation</keyword>
<dbReference type="GO" id="GO:0032993">
    <property type="term" value="C:protein-DNA complex"/>
    <property type="evidence" value="ECO:0007669"/>
    <property type="project" value="TreeGrafter"/>
</dbReference>
<dbReference type="Gene3D" id="3.40.50.2300">
    <property type="match status" value="1"/>
</dbReference>
<dbReference type="Gene3D" id="1.10.10.10">
    <property type="entry name" value="Winged helix-like DNA-binding domain superfamily/Winged helix DNA-binding domain"/>
    <property type="match status" value="1"/>
</dbReference>
<dbReference type="PROSITE" id="PS50110">
    <property type="entry name" value="RESPONSE_REGULATORY"/>
    <property type="match status" value="1"/>
</dbReference>
<dbReference type="CDD" id="cd00383">
    <property type="entry name" value="trans_reg_C"/>
    <property type="match status" value="1"/>
</dbReference>
<dbReference type="EMBL" id="UOEU01000009">
    <property type="protein sequence ID" value="VAW29870.1"/>
    <property type="molecule type" value="Genomic_DNA"/>
</dbReference>
<keyword evidence="1" id="KW-0597">Phosphoprotein</keyword>
<dbReference type="InterPro" id="IPR001867">
    <property type="entry name" value="OmpR/PhoB-type_DNA-bd"/>
</dbReference>
<evidence type="ECO:0000259" key="7">
    <source>
        <dbReference type="PROSITE" id="PS51755"/>
    </source>
</evidence>
<gene>
    <name evidence="8" type="ORF">MNBD_CHLOROFLEXI01-4231</name>
</gene>